<feature type="transmembrane region" description="Helical" evidence="6">
    <location>
        <begin position="214"/>
        <end position="235"/>
    </location>
</feature>
<dbReference type="STRING" id="224999.GCA_001485475_01289"/>
<evidence type="ECO:0000313" key="8">
    <source>
        <dbReference type="Proteomes" id="UP000062160"/>
    </source>
</evidence>
<comment type="subcellular location">
    <subcellularLocation>
        <location evidence="1">Cell membrane</location>
        <topology evidence="1">Multi-pass membrane protein</topology>
    </subcellularLocation>
</comment>
<protein>
    <submittedName>
        <fullName evidence="7">Branched-chain amino acid transport system permease protein</fullName>
    </submittedName>
</protein>
<dbReference type="Proteomes" id="UP000062160">
    <property type="component" value="Unassembled WGS sequence"/>
</dbReference>
<feature type="transmembrane region" description="Helical" evidence="6">
    <location>
        <begin position="31"/>
        <end position="50"/>
    </location>
</feature>
<feature type="transmembrane region" description="Helical" evidence="6">
    <location>
        <begin position="173"/>
        <end position="194"/>
    </location>
</feature>
<dbReference type="CDD" id="cd06581">
    <property type="entry name" value="TM_PBP1_LivM_like"/>
    <property type="match status" value="1"/>
</dbReference>
<dbReference type="PANTHER" id="PTHR30482">
    <property type="entry name" value="HIGH-AFFINITY BRANCHED-CHAIN AMINO ACID TRANSPORT SYSTEM PERMEASE"/>
    <property type="match status" value="1"/>
</dbReference>
<keyword evidence="5 6" id="KW-0472">Membrane</keyword>
<dbReference type="GO" id="GO:0005886">
    <property type="term" value="C:plasma membrane"/>
    <property type="evidence" value="ECO:0007669"/>
    <property type="project" value="UniProtKB-SubCell"/>
</dbReference>
<feature type="transmembrane region" description="Helical" evidence="6">
    <location>
        <begin position="123"/>
        <end position="143"/>
    </location>
</feature>
<dbReference type="AlphaFoldDB" id="A0A0U9HF16"/>
<dbReference type="RefSeq" id="WP_059032671.1">
    <property type="nucleotide sequence ID" value="NZ_DF977001.1"/>
</dbReference>
<evidence type="ECO:0000256" key="1">
    <source>
        <dbReference type="ARBA" id="ARBA00004651"/>
    </source>
</evidence>
<dbReference type="InterPro" id="IPR043428">
    <property type="entry name" value="LivM-like"/>
</dbReference>
<reference evidence="7" key="1">
    <citation type="journal article" date="2016" name="Genome Announc.">
        <title>Draft Genome Sequence of the Syntrophic Lactate-Degrading Bacterium Tepidanaerobacter syntrophicus JLT.</title>
        <authorList>
            <person name="Matsuura N."/>
            <person name="Ohashi A."/>
            <person name="Tourlousse D.M."/>
            <person name="Sekiguchi Y."/>
        </authorList>
    </citation>
    <scope>NUCLEOTIDE SEQUENCE [LARGE SCALE GENOMIC DNA]</scope>
    <source>
        <strain evidence="7">JL</strain>
    </source>
</reference>
<keyword evidence="4 6" id="KW-1133">Transmembrane helix</keyword>
<keyword evidence="2" id="KW-1003">Cell membrane</keyword>
<evidence type="ECO:0000256" key="5">
    <source>
        <dbReference type="ARBA" id="ARBA00023136"/>
    </source>
</evidence>
<dbReference type="InterPro" id="IPR001851">
    <property type="entry name" value="ABC_transp_permease"/>
</dbReference>
<keyword evidence="8" id="KW-1185">Reference proteome</keyword>
<accession>A0A0U9HF16</accession>
<evidence type="ECO:0000256" key="4">
    <source>
        <dbReference type="ARBA" id="ARBA00022989"/>
    </source>
</evidence>
<dbReference type="GO" id="GO:0015658">
    <property type="term" value="F:branched-chain amino acid transmembrane transporter activity"/>
    <property type="evidence" value="ECO:0007669"/>
    <property type="project" value="InterPro"/>
</dbReference>
<feature type="transmembrane region" description="Helical" evidence="6">
    <location>
        <begin position="247"/>
        <end position="265"/>
    </location>
</feature>
<feature type="transmembrane region" description="Helical" evidence="6">
    <location>
        <begin position="56"/>
        <end position="78"/>
    </location>
</feature>
<dbReference type="Pfam" id="PF02653">
    <property type="entry name" value="BPD_transp_2"/>
    <property type="match status" value="1"/>
</dbReference>
<evidence type="ECO:0000256" key="6">
    <source>
        <dbReference type="SAM" id="Phobius"/>
    </source>
</evidence>
<dbReference type="EMBL" id="DF977001">
    <property type="protein sequence ID" value="GAQ25274.1"/>
    <property type="molecule type" value="Genomic_DNA"/>
</dbReference>
<dbReference type="PANTHER" id="PTHR30482:SF10">
    <property type="entry name" value="HIGH-AFFINITY BRANCHED-CHAIN AMINO ACID TRANSPORT PROTEIN BRAE"/>
    <property type="match status" value="1"/>
</dbReference>
<feature type="transmembrane region" description="Helical" evidence="6">
    <location>
        <begin position="6"/>
        <end position="24"/>
    </location>
</feature>
<evidence type="ECO:0000256" key="2">
    <source>
        <dbReference type="ARBA" id="ARBA00022475"/>
    </source>
</evidence>
<keyword evidence="3 6" id="KW-0812">Transmembrane</keyword>
<gene>
    <name evidence="7" type="ORF">TSYNT_7293</name>
</gene>
<proteinExistence type="predicted"/>
<organism evidence="7">
    <name type="scientific">Tepidanaerobacter syntrophicus</name>
    <dbReference type="NCBI Taxonomy" id="224999"/>
    <lineage>
        <taxon>Bacteria</taxon>
        <taxon>Bacillati</taxon>
        <taxon>Bacillota</taxon>
        <taxon>Clostridia</taxon>
        <taxon>Thermosediminibacterales</taxon>
        <taxon>Tepidanaerobacteraceae</taxon>
        <taxon>Tepidanaerobacter</taxon>
    </lineage>
</organism>
<dbReference type="OrthoDB" id="9789927at2"/>
<sequence>MNNYVIGVLSLTGIYMIAILGVSILTGFTGLFSMGHAGFMAIGAYVSALATKSFGISPFFGVFLGMLAATAVGLAIGYPTLKLKGDYFVIATLGIGEVVRLIIENLPSVTGGARGMTDIPRGSSFSVVWVTVIALVILLRNFLHSKHGRNCIAVREEELAASAIGINVANYKLLAMGISCALCGISGGMLAHYMRYLNPSMFSMAKSNELLMTVILGGCGSLTGTVIASLILVPLPEILRFGSVQEWRMVFYGFLVTLVIIFKPSGLLGNKEFSLADLKNVLLRTAQRFLGKMSEGGKRKNV</sequence>
<name>A0A0U9HF16_9FIRM</name>
<evidence type="ECO:0000313" key="7">
    <source>
        <dbReference type="EMBL" id="GAQ25274.1"/>
    </source>
</evidence>
<evidence type="ECO:0000256" key="3">
    <source>
        <dbReference type="ARBA" id="ARBA00022692"/>
    </source>
</evidence>